<dbReference type="EMBL" id="SIRT01000012">
    <property type="protein sequence ID" value="TBN01405.1"/>
    <property type="molecule type" value="Genomic_DNA"/>
</dbReference>
<protein>
    <submittedName>
        <fullName evidence="3">DUF1501 domain-containing protein</fullName>
    </submittedName>
</protein>
<evidence type="ECO:0000313" key="4">
    <source>
        <dbReference type="Proteomes" id="UP000291142"/>
    </source>
</evidence>
<feature type="domain" description="Secretion system C-terminal sorting" evidence="2">
    <location>
        <begin position="468"/>
        <end position="539"/>
    </location>
</feature>
<dbReference type="PANTHER" id="PTHR43737">
    <property type="entry name" value="BLL7424 PROTEIN"/>
    <property type="match status" value="1"/>
</dbReference>
<dbReference type="AlphaFoldDB" id="A0A4V2J9X6"/>
<keyword evidence="1" id="KW-0732">Signal</keyword>
<sequence>MKRRKFLKLSATASVIGLTPFELQATLKSVLPYAACPNISNRKLVLVNLAGANDGLNTVIPLNQYDTYSTLRPTIKVPESGTNKYITLDSTLADNQQIGLHPVLTGFKSLYDSGFLRILQSVGYPSQNKSHFKSTDLYHSGNDGNSTLNGAETGWIGRFMEQFYEDFLLETYPLAVEIGSNKTSLGFHGEEAHGMSLNITGQDPAGFYNILNGLGGAPPANIPNSDYGDQIRFLNNTDALSNTYAEAISNSFNSGQNNVTYPDTDLANQLKTVARLISGDIGSKVFLVRISGFDTHNAQVQAPGDVLGRHYPLLDELSGAIKAFVDDMDSQNLSDDIVGVTFSEFGRKAAENGNLGTDHGEIAPMFVFGKPVAGGVSGTNPDLTEATSSNNYQIQTVQYDYRQTFATLLQDFLGAQNAIIDNTFFNHTINDSFTNLKLPEILKNPLTSDCYQSLSTEEQLKVERDWLIYPNPFTESINFASVNENTQVTYKLFNASGVEIMNRTDDLIHGKLTLNLKYLSSGVYFCSVKTGNTQEIHKLLKL</sequence>
<reference evidence="3 4" key="1">
    <citation type="submission" date="2019-02" db="EMBL/GenBank/DDBJ databases">
        <title>Hyunsoonleella sp., isolated from marine sediment.</title>
        <authorList>
            <person name="Liu B.-T."/>
        </authorList>
    </citation>
    <scope>NUCLEOTIDE SEQUENCE [LARGE SCALE GENOMIC DNA]</scope>
    <source>
        <strain evidence="3 4">T58</strain>
    </source>
</reference>
<dbReference type="Proteomes" id="UP000291142">
    <property type="component" value="Unassembled WGS sequence"/>
</dbReference>
<proteinExistence type="predicted"/>
<dbReference type="OrthoDB" id="9779968at2"/>
<gene>
    <name evidence="3" type="ORF">EYD45_13450</name>
</gene>
<comment type="caution">
    <text evidence="3">The sequence shown here is derived from an EMBL/GenBank/DDBJ whole genome shotgun (WGS) entry which is preliminary data.</text>
</comment>
<accession>A0A4V2J9X6</accession>
<evidence type="ECO:0000259" key="2">
    <source>
        <dbReference type="Pfam" id="PF18962"/>
    </source>
</evidence>
<dbReference type="InterPro" id="IPR026444">
    <property type="entry name" value="Secre_tail"/>
</dbReference>
<name>A0A4V2J9X6_9FLAO</name>
<dbReference type="PANTHER" id="PTHR43737:SF1">
    <property type="entry name" value="DUF1501 DOMAIN-CONTAINING PROTEIN"/>
    <property type="match status" value="1"/>
</dbReference>
<organism evidence="3 4">
    <name type="scientific">Hyunsoonleella flava</name>
    <dbReference type="NCBI Taxonomy" id="2527939"/>
    <lineage>
        <taxon>Bacteria</taxon>
        <taxon>Pseudomonadati</taxon>
        <taxon>Bacteroidota</taxon>
        <taxon>Flavobacteriia</taxon>
        <taxon>Flavobacteriales</taxon>
        <taxon>Flavobacteriaceae</taxon>
    </lineage>
</organism>
<dbReference type="Pfam" id="PF18962">
    <property type="entry name" value="Por_Secre_tail"/>
    <property type="match status" value="1"/>
</dbReference>
<dbReference type="RefSeq" id="WP_130965070.1">
    <property type="nucleotide sequence ID" value="NZ_SIRT01000012.1"/>
</dbReference>
<dbReference type="InterPro" id="IPR010869">
    <property type="entry name" value="DUF1501"/>
</dbReference>
<dbReference type="Pfam" id="PF07394">
    <property type="entry name" value="DUF1501"/>
    <property type="match status" value="1"/>
</dbReference>
<evidence type="ECO:0000256" key="1">
    <source>
        <dbReference type="ARBA" id="ARBA00022729"/>
    </source>
</evidence>
<evidence type="ECO:0000313" key="3">
    <source>
        <dbReference type="EMBL" id="TBN01405.1"/>
    </source>
</evidence>
<dbReference type="NCBIfam" id="TIGR04183">
    <property type="entry name" value="Por_Secre_tail"/>
    <property type="match status" value="1"/>
</dbReference>
<keyword evidence="4" id="KW-1185">Reference proteome</keyword>